<dbReference type="InParanoid" id="A2EE36"/>
<evidence type="ECO:0000313" key="6">
    <source>
        <dbReference type="Proteomes" id="UP000001542"/>
    </source>
</evidence>
<dbReference type="Gene3D" id="1.10.10.60">
    <property type="entry name" value="Homeodomain-like"/>
    <property type="match status" value="1"/>
</dbReference>
<dbReference type="InterPro" id="IPR009057">
    <property type="entry name" value="Homeodomain-like_sf"/>
</dbReference>
<dbReference type="CDD" id="cd00086">
    <property type="entry name" value="homeodomain"/>
    <property type="match status" value="1"/>
</dbReference>
<evidence type="ECO:0000256" key="2">
    <source>
        <dbReference type="PROSITE-ProRule" id="PRU00108"/>
    </source>
</evidence>
<proteinExistence type="predicted"/>
<evidence type="ECO:0000313" key="5">
    <source>
        <dbReference type="EMBL" id="EAY09033.1"/>
    </source>
</evidence>
<protein>
    <submittedName>
        <fullName evidence="5">Homeobox domain containing protein</fullName>
    </submittedName>
</protein>
<dbReference type="RefSeq" id="XP_001321256.1">
    <property type="nucleotide sequence ID" value="XM_001321221.1"/>
</dbReference>
<dbReference type="GO" id="GO:0003677">
    <property type="term" value="F:DNA binding"/>
    <property type="evidence" value="ECO:0007669"/>
    <property type="project" value="UniProtKB-UniRule"/>
</dbReference>
<keyword evidence="2 3" id="KW-0238">DNA-binding</keyword>
<organism evidence="5 6">
    <name type="scientific">Trichomonas vaginalis (strain ATCC PRA-98 / G3)</name>
    <dbReference type="NCBI Taxonomy" id="412133"/>
    <lineage>
        <taxon>Eukaryota</taxon>
        <taxon>Metamonada</taxon>
        <taxon>Parabasalia</taxon>
        <taxon>Trichomonadida</taxon>
        <taxon>Trichomonadidae</taxon>
        <taxon>Trichomonas</taxon>
    </lineage>
</organism>
<dbReference type="EMBL" id="DS113365">
    <property type="protein sequence ID" value="EAY09033.1"/>
    <property type="molecule type" value="Genomic_DNA"/>
</dbReference>
<dbReference type="Pfam" id="PF00046">
    <property type="entry name" value="Homeodomain"/>
    <property type="match status" value="1"/>
</dbReference>
<reference evidence="5" key="1">
    <citation type="submission" date="2006-10" db="EMBL/GenBank/DDBJ databases">
        <authorList>
            <person name="Amadeo P."/>
            <person name="Zhao Q."/>
            <person name="Wortman J."/>
            <person name="Fraser-Liggett C."/>
            <person name="Carlton J."/>
        </authorList>
    </citation>
    <scope>NUCLEOTIDE SEQUENCE</scope>
    <source>
        <strain evidence="5">G3</strain>
    </source>
</reference>
<feature type="domain" description="Homeobox" evidence="4">
    <location>
        <begin position="493"/>
        <end position="553"/>
    </location>
</feature>
<name>A2EE36_TRIV3</name>
<dbReference type="PROSITE" id="PS50071">
    <property type="entry name" value="HOMEOBOX_2"/>
    <property type="match status" value="1"/>
</dbReference>
<dbReference type="VEuPathDB" id="TrichDB:TVAG_180070"/>
<dbReference type="SMART" id="SM00389">
    <property type="entry name" value="HOX"/>
    <property type="match status" value="1"/>
</dbReference>
<dbReference type="InterPro" id="IPR051775">
    <property type="entry name" value="Homeobox_domain"/>
</dbReference>
<evidence type="ECO:0000256" key="3">
    <source>
        <dbReference type="RuleBase" id="RU000682"/>
    </source>
</evidence>
<reference evidence="5" key="2">
    <citation type="journal article" date="2007" name="Science">
        <title>Draft genome sequence of the sexually transmitted pathogen Trichomonas vaginalis.</title>
        <authorList>
            <person name="Carlton J.M."/>
            <person name="Hirt R.P."/>
            <person name="Silva J.C."/>
            <person name="Delcher A.L."/>
            <person name="Schatz M."/>
            <person name="Zhao Q."/>
            <person name="Wortman J.R."/>
            <person name="Bidwell S.L."/>
            <person name="Alsmark U.C.M."/>
            <person name="Besteiro S."/>
            <person name="Sicheritz-Ponten T."/>
            <person name="Noel C.J."/>
            <person name="Dacks J.B."/>
            <person name="Foster P.G."/>
            <person name="Simillion C."/>
            <person name="Van de Peer Y."/>
            <person name="Miranda-Saavedra D."/>
            <person name="Barton G.J."/>
            <person name="Westrop G.D."/>
            <person name="Mueller S."/>
            <person name="Dessi D."/>
            <person name="Fiori P.L."/>
            <person name="Ren Q."/>
            <person name="Paulsen I."/>
            <person name="Zhang H."/>
            <person name="Bastida-Corcuera F.D."/>
            <person name="Simoes-Barbosa A."/>
            <person name="Brown M.T."/>
            <person name="Hayes R.D."/>
            <person name="Mukherjee M."/>
            <person name="Okumura C.Y."/>
            <person name="Schneider R."/>
            <person name="Smith A.J."/>
            <person name="Vanacova S."/>
            <person name="Villalvazo M."/>
            <person name="Haas B.J."/>
            <person name="Pertea M."/>
            <person name="Feldblyum T.V."/>
            <person name="Utterback T.R."/>
            <person name="Shu C.L."/>
            <person name="Osoegawa K."/>
            <person name="de Jong P.J."/>
            <person name="Hrdy I."/>
            <person name="Horvathova L."/>
            <person name="Zubacova Z."/>
            <person name="Dolezal P."/>
            <person name="Malik S.B."/>
            <person name="Logsdon J.M. Jr."/>
            <person name="Henze K."/>
            <person name="Gupta A."/>
            <person name="Wang C.C."/>
            <person name="Dunne R.L."/>
            <person name="Upcroft J.A."/>
            <person name="Upcroft P."/>
            <person name="White O."/>
            <person name="Salzberg S.L."/>
            <person name="Tang P."/>
            <person name="Chiu C.-H."/>
            <person name="Lee Y.-S."/>
            <person name="Embley T.M."/>
            <person name="Coombs G.H."/>
            <person name="Mottram J.C."/>
            <person name="Tachezy J."/>
            <person name="Fraser-Liggett C.M."/>
            <person name="Johnson P.J."/>
        </authorList>
    </citation>
    <scope>NUCLEOTIDE SEQUENCE [LARGE SCALE GENOMIC DNA]</scope>
    <source>
        <strain evidence="5">G3</strain>
    </source>
</reference>
<accession>A2EE36</accession>
<evidence type="ECO:0000259" key="4">
    <source>
        <dbReference type="PROSITE" id="PS50071"/>
    </source>
</evidence>
<keyword evidence="6" id="KW-1185">Reference proteome</keyword>
<dbReference type="SMR" id="A2EE36"/>
<gene>
    <name evidence="5" type="ORF">TVAG_180070</name>
</gene>
<dbReference type="KEGG" id="tva:4766947"/>
<dbReference type="SUPFAM" id="SSF46689">
    <property type="entry name" value="Homeodomain-like"/>
    <property type="match status" value="1"/>
</dbReference>
<dbReference type="OrthoDB" id="6159439at2759"/>
<dbReference type="STRING" id="5722.A2EE36"/>
<dbReference type="AlphaFoldDB" id="A2EE36"/>
<dbReference type="GO" id="GO:0005634">
    <property type="term" value="C:nucleus"/>
    <property type="evidence" value="ECO:0007669"/>
    <property type="project" value="UniProtKB-SubCell"/>
</dbReference>
<dbReference type="VEuPathDB" id="TrichDB:TVAGG3_0614650"/>
<comment type="subcellular location">
    <subcellularLocation>
        <location evidence="1 2 3">Nucleus</location>
    </subcellularLocation>
</comment>
<evidence type="ECO:0000256" key="1">
    <source>
        <dbReference type="ARBA" id="ARBA00004123"/>
    </source>
</evidence>
<keyword evidence="2 3" id="KW-0371">Homeobox</keyword>
<dbReference type="InterPro" id="IPR001356">
    <property type="entry name" value="HD"/>
</dbReference>
<dbReference type="PANTHER" id="PTHR24323">
    <property type="entry name" value="CEH-10 HOMEODOMAIN-CONTAINING HOMOLOG"/>
    <property type="match status" value="1"/>
</dbReference>
<feature type="DNA-binding region" description="Homeobox" evidence="2">
    <location>
        <begin position="495"/>
        <end position="554"/>
    </location>
</feature>
<dbReference type="PANTHER" id="PTHR24323:SF7">
    <property type="entry name" value="HOMEOBOX DOMAIN-CONTAINING PROTEIN"/>
    <property type="match status" value="1"/>
</dbReference>
<keyword evidence="2 3" id="KW-0539">Nucleus</keyword>
<dbReference type="Proteomes" id="UP000001542">
    <property type="component" value="Unassembled WGS sequence"/>
</dbReference>
<sequence length="579" mass="66291">MEAESKAVDIQLKVTELVTTPLSSRAMKVDPLNNEFKPENTIFVRCTDGNYALCITYNGCIQVALFNCKDFRWFGKIYSIDDLSTNHMTGYYLGSNKFVVISDNGMKFVMLVSVNEDITIALDLLEVDYMQRSLLTYIGYRRVVRMLYKASDNEAAQIDIFLNEDGSDFKTIVSNGMITMPDFTTMVASYQLEMNYILFLTDNGLFLFDSEVGRFSEVVSNKSDVFKINREYKYGYIFPDPEKLDTVIIFASFLKSPGRTSYLVGNPMKLTLSNTHYLLISWINSITWPSSFFSPDKNTVIAFKTDSILEVLSLGYPPSPLPPIVKSSPDKKLLVTFEIPKYEYWYLIHSMYLKIMTGNGRYTSREINFVNGCTLSLVMPESRRYHATLEAHGKFGILSSSLVEFQSYDTFEPTDIKVRYDGDNVLITWKSTSPSDGILIEGAQSKVAEFEKLMFFKNPTVNGVVAKIPEEIRYFRVSSIRDGRGYPSAIAKIKAEAIRTVFNKEQKIKLERIFKINPTPKIRQRDEIARELNIPLKSVTYWFQNRRSLENGSRKGLKYDVEEEESEDVFDSDLKDGDL</sequence>